<dbReference type="Pfam" id="PF07729">
    <property type="entry name" value="FCD"/>
    <property type="match status" value="1"/>
</dbReference>
<evidence type="ECO:0000259" key="4">
    <source>
        <dbReference type="SMART" id="SM00345"/>
    </source>
</evidence>
<dbReference type="AlphaFoldDB" id="A0A5B0E969"/>
<gene>
    <name evidence="6" type="ORF">FQ154_15550</name>
</gene>
<feature type="domain" description="HTH gntR-type" evidence="4">
    <location>
        <begin position="14"/>
        <end position="72"/>
    </location>
</feature>
<dbReference type="Pfam" id="PF00392">
    <property type="entry name" value="GntR"/>
    <property type="match status" value="1"/>
</dbReference>
<organism evidence="6 7">
    <name type="scientific">Paeniglutamicibacter gangotriensis</name>
    <dbReference type="NCBI Taxonomy" id="254787"/>
    <lineage>
        <taxon>Bacteria</taxon>
        <taxon>Bacillati</taxon>
        <taxon>Actinomycetota</taxon>
        <taxon>Actinomycetes</taxon>
        <taxon>Micrococcales</taxon>
        <taxon>Micrococcaceae</taxon>
        <taxon>Paeniglutamicibacter</taxon>
    </lineage>
</organism>
<dbReference type="PANTHER" id="PTHR43537">
    <property type="entry name" value="TRANSCRIPTIONAL REGULATOR, GNTR FAMILY"/>
    <property type="match status" value="1"/>
</dbReference>
<dbReference type="InterPro" id="IPR000524">
    <property type="entry name" value="Tscrpt_reg_HTH_GntR"/>
</dbReference>
<dbReference type="Proteomes" id="UP000323856">
    <property type="component" value="Unassembled WGS sequence"/>
</dbReference>
<reference evidence="6 7" key="1">
    <citation type="submission" date="2019-07" db="EMBL/GenBank/DDBJ databases">
        <title>Analysis of the biochemical properties, biological activity and biotechnological potential of siderophores and biosurfactants produced by Antarctic psychrotolerant bacteria.</title>
        <authorList>
            <person name="Styczynski M."/>
            <person name="Krucon T."/>
            <person name="Decewicz P."/>
            <person name="Dziewit L."/>
        </authorList>
    </citation>
    <scope>NUCLEOTIDE SEQUENCE [LARGE SCALE GENOMIC DNA]</scope>
    <source>
        <strain evidence="6 7">ANT_H27</strain>
    </source>
</reference>
<dbReference type="InterPro" id="IPR011711">
    <property type="entry name" value="GntR_C"/>
</dbReference>
<dbReference type="PANTHER" id="PTHR43537:SF5">
    <property type="entry name" value="UXU OPERON TRANSCRIPTIONAL REGULATOR"/>
    <property type="match status" value="1"/>
</dbReference>
<dbReference type="GO" id="GO:0003677">
    <property type="term" value="F:DNA binding"/>
    <property type="evidence" value="ECO:0007669"/>
    <property type="project" value="UniProtKB-KW"/>
</dbReference>
<keyword evidence="1" id="KW-0805">Transcription regulation</keyword>
<proteinExistence type="predicted"/>
<name>A0A5B0E969_9MICC</name>
<evidence type="ECO:0000256" key="1">
    <source>
        <dbReference type="ARBA" id="ARBA00023015"/>
    </source>
</evidence>
<dbReference type="InterPro" id="IPR008920">
    <property type="entry name" value="TF_FadR/GntR_C"/>
</dbReference>
<dbReference type="OrthoDB" id="5243844at2"/>
<keyword evidence="2" id="KW-0238">DNA-binding</keyword>
<evidence type="ECO:0000259" key="5">
    <source>
        <dbReference type="SMART" id="SM00895"/>
    </source>
</evidence>
<dbReference type="Gene3D" id="1.20.120.530">
    <property type="entry name" value="GntR ligand-binding domain-like"/>
    <property type="match status" value="1"/>
</dbReference>
<dbReference type="Gene3D" id="1.10.10.10">
    <property type="entry name" value="Winged helix-like DNA-binding domain superfamily/Winged helix DNA-binding domain"/>
    <property type="match status" value="1"/>
</dbReference>
<sequence>MSRRVTPLSIIDAIVADLRLRIYEGVLAQGTALTEAEVAGNYDVARPTAKAAIERLVADALLERGAHKTARVKMLGAEAVRDIYVARSIVESEVVRRLAATATVPPAAVLANTEIVARIPQPATALIAPDMEFHTALVDAMGNTRTSAMYRSLLGEVRLCMTRVQSMELLDNKRIADEHAAILDRIRAGDPDGAARALDTHLAHARELLAADLQHSPGPGF</sequence>
<evidence type="ECO:0000313" key="7">
    <source>
        <dbReference type="Proteomes" id="UP000323856"/>
    </source>
</evidence>
<dbReference type="SUPFAM" id="SSF46785">
    <property type="entry name" value="Winged helix' DNA-binding domain"/>
    <property type="match status" value="1"/>
</dbReference>
<feature type="domain" description="GntR C-terminal" evidence="5">
    <location>
        <begin position="82"/>
        <end position="204"/>
    </location>
</feature>
<keyword evidence="3" id="KW-0804">Transcription</keyword>
<dbReference type="InterPro" id="IPR036388">
    <property type="entry name" value="WH-like_DNA-bd_sf"/>
</dbReference>
<evidence type="ECO:0000256" key="3">
    <source>
        <dbReference type="ARBA" id="ARBA00023163"/>
    </source>
</evidence>
<dbReference type="SMART" id="SM00345">
    <property type="entry name" value="HTH_GNTR"/>
    <property type="match status" value="1"/>
</dbReference>
<accession>A0A5B0E969</accession>
<dbReference type="SUPFAM" id="SSF48008">
    <property type="entry name" value="GntR ligand-binding domain-like"/>
    <property type="match status" value="1"/>
</dbReference>
<dbReference type="RefSeq" id="WP_149620429.1">
    <property type="nucleotide sequence ID" value="NZ_JBITUG010000035.1"/>
</dbReference>
<dbReference type="SMART" id="SM00895">
    <property type="entry name" value="FCD"/>
    <property type="match status" value="1"/>
</dbReference>
<comment type="caution">
    <text evidence="6">The sequence shown here is derived from an EMBL/GenBank/DDBJ whole genome shotgun (WGS) entry which is preliminary data.</text>
</comment>
<dbReference type="InterPro" id="IPR036390">
    <property type="entry name" value="WH_DNA-bd_sf"/>
</dbReference>
<dbReference type="GO" id="GO:0003700">
    <property type="term" value="F:DNA-binding transcription factor activity"/>
    <property type="evidence" value="ECO:0007669"/>
    <property type="project" value="InterPro"/>
</dbReference>
<evidence type="ECO:0000313" key="6">
    <source>
        <dbReference type="EMBL" id="KAA0974260.1"/>
    </source>
</evidence>
<dbReference type="EMBL" id="VOBL01000019">
    <property type="protein sequence ID" value="KAA0974260.1"/>
    <property type="molecule type" value="Genomic_DNA"/>
</dbReference>
<evidence type="ECO:0000256" key="2">
    <source>
        <dbReference type="ARBA" id="ARBA00023125"/>
    </source>
</evidence>
<protein>
    <submittedName>
        <fullName evidence="6">GntR family transcriptional regulator</fullName>
    </submittedName>
</protein>